<sequence>MTRLRKIVFISLLVSLGLALSIIESMIPLPIPLPGMKLGLANIVCLVTLVIFGYKEAFVVAILRTIAFALATGSFSGLIYSFSGAILSTLAMTIVFKYLSNYFSLIGVSIFGAIFHNAGQLLAASLIMENLKIFSYFPFMTILSLFTGYFVGLSSILITNNMRKILGET</sequence>
<keyword evidence="1" id="KW-1133">Transmembrane helix</keyword>
<dbReference type="PIRSF" id="PIRSF027391">
    <property type="entry name" value="Hpre_diP_synt_I"/>
    <property type="match status" value="1"/>
</dbReference>
<feature type="transmembrane region" description="Helical" evidence="1">
    <location>
        <begin position="35"/>
        <end position="54"/>
    </location>
</feature>
<organism evidence="2 3">
    <name type="scientific">Proteiniborus ethanoligenes</name>
    <dbReference type="NCBI Taxonomy" id="415015"/>
    <lineage>
        <taxon>Bacteria</taxon>
        <taxon>Bacillati</taxon>
        <taxon>Bacillota</taxon>
        <taxon>Clostridia</taxon>
        <taxon>Eubacteriales</taxon>
        <taxon>Proteiniborus</taxon>
    </lineage>
</organism>
<evidence type="ECO:0000256" key="1">
    <source>
        <dbReference type="SAM" id="Phobius"/>
    </source>
</evidence>
<proteinExistence type="predicted"/>
<name>A0A1H3SGW3_9FIRM</name>
<accession>A0A1H3SGW3</accession>
<dbReference type="InterPro" id="IPR010898">
    <property type="entry name" value="Hpre_diP_synth_I"/>
</dbReference>
<dbReference type="RefSeq" id="WP_091732808.1">
    <property type="nucleotide sequence ID" value="NZ_FNQE01000044.1"/>
</dbReference>
<dbReference type="Proteomes" id="UP000198625">
    <property type="component" value="Unassembled WGS sequence"/>
</dbReference>
<dbReference type="EMBL" id="FNQE01000044">
    <property type="protein sequence ID" value="SDZ36977.1"/>
    <property type="molecule type" value="Genomic_DNA"/>
</dbReference>
<dbReference type="Pfam" id="PF07456">
    <property type="entry name" value="Hpre_diP_synt_I"/>
    <property type="match status" value="1"/>
</dbReference>
<evidence type="ECO:0000313" key="3">
    <source>
        <dbReference type="Proteomes" id="UP000198625"/>
    </source>
</evidence>
<evidence type="ECO:0000313" key="2">
    <source>
        <dbReference type="EMBL" id="SDZ36977.1"/>
    </source>
</evidence>
<keyword evidence="1" id="KW-0812">Transmembrane</keyword>
<dbReference type="AlphaFoldDB" id="A0A1H3SGW3"/>
<feature type="transmembrane region" description="Helical" evidence="1">
    <location>
        <begin position="66"/>
        <end position="96"/>
    </location>
</feature>
<gene>
    <name evidence="2" type="ORF">SAMN05660462_02890</name>
</gene>
<dbReference type="Gene3D" id="1.10.1760.20">
    <property type="match status" value="1"/>
</dbReference>
<feature type="transmembrane region" description="Helical" evidence="1">
    <location>
        <begin position="136"/>
        <end position="158"/>
    </location>
</feature>
<keyword evidence="3" id="KW-1185">Reference proteome</keyword>
<keyword evidence="1" id="KW-0472">Membrane</keyword>
<protein>
    <submittedName>
        <fullName evidence="2">Heptaprenyl diphosphate synthase</fullName>
    </submittedName>
</protein>
<feature type="transmembrane region" description="Helical" evidence="1">
    <location>
        <begin position="102"/>
        <end position="124"/>
    </location>
</feature>
<dbReference type="OrthoDB" id="9799095at2"/>
<reference evidence="2 3" key="1">
    <citation type="submission" date="2016-10" db="EMBL/GenBank/DDBJ databases">
        <authorList>
            <person name="de Groot N.N."/>
        </authorList>
    </citation>
    <scope>NUCLEOTIDE SEQUENCE [LARGE SCALE GENOMIC DNA]</scope>
    <source>
        <strain evidence="2 3">DSM 21650</strain>
    </source>
</reference>
<dbReference type="InterPro" id="IPR014535">
    <property type="entry name" value="Hpre_diP_synt_I"/>
</dbReference>
<dbReference type="STRING" id="415015.SAMN05660462_02890"/>